<feature type="region of interest" description="Disordered" evidence="1">
    <location>
        <begin position="1"/>
        <end position="38"/>
    </location>
</feature>
<dbReference type="EMBL" id="CAMPGE010003545">
    <property type="protein sequence ID" value="CAI2362380.1"/>
    <property type="molecule type" value="Genomic_DNA"/>
</dbReference>
<reference evidence="2" key="1">
    <citation type="submission" date="2023-07" db="EMBL/GenBank/DDBJ databases">
        <authorList>
            <consortium name="AG Swart"/>
            <person name="Singh M."/>
            <person name="Singh A."/>
            <person name="Seah K."/>
            <person name="Emmerich C."/>
        </authorList>
    </citation>
    <scope>NUCLEOTIDE SEQUENCE</scope>
    <source>
        <strain evidence="2">DP1</strain>
    </source>
</reference>
<comment type="caution">
    <text evidence="2">The sequence shown here is derived from an EMBL/GenBank/DDBJ whole genome shotgun (WGS) entry which is preliminary data.</text>
</comment>
<dbReference type="Proteomes" id="UP001295684">
    <property type="component" value="Unassembled WGS sequence"/>
</dbReference>
<feature type="compositionally biased region" description="Basic and acidic residues" evidence="1">
    <location>
        <begin position="16"/>
        <end position="26"/>
    </location>
</feature>
<evidence type="ECO:0000256" key="1">
    <source>
        <dbReference type="SAM" id="MobiDB-lite"/>
    </source>
</evidence>
<name>A0AAD1U4V6_EUPCR</name>
<evidence type="ECO:0000313" key="3">
    <source>
        <dbReference type="Proteomes" id="UP001295684"/>
    </source>
</evidence>
<feature type="compositionally biased region" description="Polar residues" evidence="1">
    <location>
        <begin position="27"/>
        <end position="37"/>
    </location>
</feature>
<dbReference type="AlphaFoldDB" id="A0AAD1U4V6"/>
<evidence type="ECO:0000313" key="2">
    <source>
        <dbReference type="EMBL" id="CAI2362380.1"/>
    </source>
</evidence>
<organism evidence="2 3">
    <name type="scientific">Euplotes crassus</name>
    <dbReference type="NCBI Taxonomy" id="5936"/>
    <lineage>
        <taxon>Eukaryota</taxon>
        <taxon>Sar</taxon>
        <taxon>Alveolata</taxon>
        <taxon>Ciliophora</taxon>
        <taxon>Intramacronucleata</taxon>
        <taxon>Spirotrichea</taxon>
        <taxon>Hypotrichia</taxon>
        <taxon>Euplotida</taxon>
        <taxon>Euplotidae</taxon>
        <taxon>Moneuplotes</taxon>
    </lineage>
</organism>
<keyword evidence="3" id="KW-1185">Reference proteome</keyword>
<gene>
    <name evidence="2" type="ORF">ECRASSUSDP1_LOCUS3702</name>
</gene>
<proteinExistence type="predicted"/>
<sequence>MLNKTIGGGSASKQRSRVDLREDGAHSTRNSLQSQKKMNYHPQEFDRYTSLSKIGSHKIDFTRISTMLDEYNKKKARRRRKSGMGLYSENSKKNYKSKKKLVKKNSVQAPKLTEKQKKFNYYYKPYKCEEELQEAHMKFGDPINNKFVNKKALNKTLDFLVEKFNWDPISTLILRTRYKKFSKILSKINHNYVENSRKLLEMYPQETGRIIVNKERILEGEGSLSNVFMNAKETIDTSVKKMFLGKILKTQNRIDNAARKSNAFSMKTTERAASVVNKTQDINITFNDVKISKFHNKRKSGRKVKTSMTRRVRGRTCSKFKSSKNKLKNVLEKSSFGTDYSMSMSSKYSFDSEMLVTAFDNYSKTQKHKFVPRTTIQAINAREKSYLLREKKLEKPTHSRKSKSFDFKFNNKIAQTRKIHLKSRIMNRRRTPENLHSKKKTPYSNNSILEMPSINVNLTNNRFGKGNLTLNGSSKSQEKKILEGSLPSKTHKLVNIYSFDNRPVTEAHKGNKRKGNRTKLYHLKQHKIEEEIKGMVDPNVYNNSKYVIASSTRLRPIK</sequence>
<protein>
    <submittedName>
        <fullName evidence="2">Uncharacterized protein</fullName>
    </submittedName>
</protein>
<accession>A0AAD1U4V6</accession>
<feature type="compositionally biased region" description="Gly residues" evidence="1">
    <location>
        <begin position="1"/>
        <end position="10"/>
    </location>
</feature>